<protein>
    <submittedName>
        <fullName evidence="1">Uncharacterized protein</fullName>
    </submittedName>
</protein>
<dbReference type="Proteomes" id="UP001162501">
    <property type="component" value="Chromosome 24"/>
</dbReference>
<dbReference type="EMBL" id="OX596108">
    <property type="protein sequence ID" value="CAN0253687.1"/>
    <property type="molecule type" value="Genomic_DNA"/>
</dbReference>
<organism evidence="1 2">
    <name type="scientific">Rangifer tarandus platyrhynchus</name>
    <name type="common">Svalbard reindeer</name>
    <dbReference type="NCBI Taxonomy" id="3082113"/>
    <lineage>
        <taxon>Eukaryota</taxon>
        <taxon>Metazoa</taxon>
        <taxon>Chordata</taxon>
        <taxon>Craniata</taxon>
        <taxon>Vertebrata</taxon>
        <taxon>Euteleostomi</taxon>
        <taxon>Mammalia</taxon>
        <taxon>Eutheria</taxon>
        <taxon>Laurasiatheria</taxon>
        <taxon>Artiodactyla</taxon>
        <taxon>Ruminantia</taxon>
        <taxon>Pecora</taxon>
        <taxon>Cervidae</taxon>
        <taxon>Odocoileinae</taxon>
        <taxon>Rangifer</taxon>
    </lineage>
</organism>
<sequence>MEDSFLGMGQAHYIYFALYFYWEFPDGTVVKNLPSITRRRKRFGFNPWLEKIPWSRKWQPTLVFLPGKSHGQRSFVGYSSWGCKESDTTDHACTALISVIITSVPPQIVRQ</sequence>
<accession>A0AC59Z5R6</accession>
<proteinExistence type="predicted"/>
<name>A0AC59Z5R6_RANTA</name>
<gene>
    <name evidence="1" type="ORF">MRATA1EN22A_LOCUS14399</name>
</gene>
<reference evidence="1" key="1">
    <citation type="submission" date="2023-05" db="EMBL/GenBank/DDBJ databases">
        <authorList>
            <consortium name="ELIXIR-Norway"/>
        </authorList>
    </citation>
    <scope>NUCLEOTIDE SEQUENCE</scope>
</reference>
<evidence type="ECO:0000313" key="1">
    <source>
        <dbReference type="EMBL" id="CAN0253687.1"/>
    </source>
</evidence>
<evidence type="ECO:0000313" key="2">
    <source>
        <dbReference type="Proteomes" id="UP001162501"/>
    </source>
</evidence>
<reference evidence="1" key="2">
    <citation type="submission" date="2025-03" db="EMBL/GenBank/DDBJ databases">
        <authorList>
            <consortium name="ELIXIR-Norway"/>
            <consortium name="Elixir Norway"/>
        </authorList>
    </citation>
    <scope>NUCLEOTIDE SEQUENCE</scope>
</reference>